<gene>
    <name evidence="4" type="primary">LGALS3_2</name>
    <name evidence="4" type="ORF">KIN20_031042</name>
</gene>
<dbReference type="InterPro" id="IPR013320">
    <property type="entry name" value="ConA-like_dom_sf"/>
</dbReference>
<dbReference type="CDD" id="cd00070">
    <property type="entry name" value="GLECT"/>
    <property type="match status" value="1"/>
</dbReference>
<dbReference type="Pfam" id="PF00337">
    <property type="entry name" value="Gal-bind_lectin"/>
    <property type="match status" value="1"/>
</dbReference>
<comment type="caution">
    <text evidence="4">The sequence shown here is derived from an EMBL/GenBank/DDBJ whole genome shotgun (WGS) entry which is preliminary data.</text>
</comment>
<evidence type="ECO:0000259" key="3">
    <source>
        <dbReference type="PROSITE" id="PS51304"/>
    </source>
</evidence>
<dbReference type="AlphaFoldDB" id="A0AAD5R4S3"/>
<dbReference type="PANTHER" id="PTHR11346:SF147">
    <property type="entry name" value="GALECTIN"/>
    <property type="match status" value="1"/>
</dbReference>
<dbReference type="PANTHER" id="PTHR11346">
    <property type="entry name" value="GALECTIN"/>
    <property type="match status" value="1"/>
</dbReference>
<name>A0AAD5R4S3_PARTN</name>
<dbReference type="GO" id="GO:0030246">
    <property type="term" value="F:carbohydrate binding"/>
    <property type="evidence" value="ECO:0007669"/>
    <property type="project" value="UniProtKB-UniRule"/>
</dbReference>
<evidence type="ECO:0000256" key="1">
    <source>
        <dbReference type="ARBA" id="ARBA00022734"/>
    </source>
</evidence>
<organism evidence="4 5">
    <name type="scientific">Parelaphostrongylus tenuis</name>
    <name type="common">Meningeal worm</name>
    <dbReference type="NCBI Taxonomy" id="148309"/>
    <lineage>
        <taxon>Eukaryota</taxon>
        <taxon>Metazoa</taxon>
        <taxon>Ecdysozoa</taxon>
        <taxon>Nematoda</taxon>
        <taxon>Chromadorea</taxon>
        <taxon>Rhabditida</taxon>
        <taxon>Rhabditina</taxon>
        <taxon>Rhabditomorpha</taxon>
        <taxon>Strongyloidea</taxon>
        <taxon>Metastrongylidae</taxon>
        <taxon>Parelaphostrongylus</taxon>
    </lineage>
</organism>
<dbReference type="SMART" id="SM00276">
    <property type="entry name" value="GLECT"/>
    <property type="match status" value="1"/>
</dbReference>
<dbReference type="SMART" id="SM00908">
    <property type="entry name" value="Gal-bind_lectin"/>
    <property type="match status" value="1"/>
</dbReference>
<proteinExistence type="predicted"/>
<dbReference type="SUPFAM" id="SSF49899">
    <property type="entry name" value="Concanavalin A-like lectins/glucanases"/>
    <property type="match status" value="1"/>
</dbReference>
<sequence>MCASVVSTLQRAVDTPAQTARELVRIITADLAKKSNTVYTAHVAASDRCVKRFPGGNLCPGQKITLYASPTPNAKKFTVDFLGEKGSDILLHFNPRFEEKLTVLNSYQGGQWKQQINEPSFPYKEGQGFKLVFNIQDDAIGIIVDDNESSKISFKHRSGKPDEYICMSVNGDLSVFALEVE</sequence>
<protein>
    <recommendedName>
        <fullName evidence="2">Galectin</fullName>
    </recommendedName>
</protein>
<keyword evidence="5" id="KW-1185">Reference proteome</keyword>
<dbReference type="PROSITE" id="PS51304">
    <property type="entry name" value="GALECTIN"/>
    <property type="match status" value="1"/>
</dbReference>
<keyword evidence="1 2" id="KW-0430">Lectin</keyword>
<dbReference type="InterPro" id="IPR044156">
    <property type="entry name" value="Galectin-like"/>
</dbReference>
<dbReference type="EMBL" id="JAHQIW010006597">
    <property type="protein sequence ID" value="KAJ1369556.1"/>
    <property type="molecule type" value="Genomic_DNA"/>
</dbReference>
<evidence type="ECO:0000256" key="2">
    <source>
        <dbReference type="RuleBase" id="RU102079"/>
    </source>
</evidence>
<evidence type="ECO:0000313" key="5">
    <source>
        <dbReference type="Proteomes" id="UP001196413"/>
    </source>
</evidence>
<reference evidence="4" key="1">
    <citation type="submission" date="2021-06" db="EMBL/GenBank/DDBJ databases">
        <title>Parelaphostrongylus tenuis whole genome reference sequence.</title>
        <authorList>
            <person name="Garwood T.J."/>
            <person name="Larsen P.A."/>
            <person name="Fountain-Jones N.M."/>
            <person name="Garbe J.R."/>
            <person name="Macchietto M.G."/>
            <person name="Kania S.A."/>
            <person name="Gerhold R.W."/>
            <person name="Richards J.E."/>
            <person name="Wolf T.M."/>
        </authorList>
    </citation>
    <scope>NUCLEOTIDE SEQUENCE</scope>
    <source>
        <strain evidence="4">MNPRO001-30</strain>
        <tissue evidence="4">Meninges</tissue>
    </source>
</reference>
<dbReference type="InterPro" id="IPR001079">
    <property type="entry name" value="Galectin_CRD"/>
</dbReference>
<feature type="domain" description="Galectin" evidence="3">
    <location>
        <begin position="50"/>
        <end position="181"/>
    </location>
</feature>
<evidence type="ECO:0000313" key="4">
    <source>
        <dbReference type="EMBL" id="KAJ1369556.1"/>
    </source>
</evidence>
<dbReference type="Gene3D" id="2.60.120.200">
    <property type="match status" value="1"/>
</dbReference>
<dbReference type="Proteomes" id="UP001196413">
    <property type="component" value="Unassembled WGS sequence"/>
</dbReference>
<accession>A0AAD5R4S3</accession>